<dbReference type="EMBL" id="UGPP01000001">
    <property type="protein sequence ID" value="STY71260.1"/>
    <property type="molecule type" value="Genomic_DNA"/>
</dbReference>
<name>A0A378NS93_9FIRM</name>
<organism evidence="1 2">
    <name type="scientific">Megamonas hypermegale</name>
    <dbReference type="NCBI Taxonomy" id="158847"/>
    <lineage>
        <taxon>Bacteria</taxon>
        <taxon>Bacillati</taxon>
        <taxon>Bacillota</taxon>
        <taxon>Negativicutes</taxon>
        <taxon>Selenomonadales</taxon>
        <taxon>Selenomonadaceae</taxon>
        <taxon>Megamonas</taxon>
    </lineage>
</organism>
<evidence type="ECO:0000313" key="2">
    <source>
        <dbReference type="Proteomes" id="UP000255234"/>
    </source>
</evidence>
<proteinExistence type="predicted"/>
<dbReference type="RefSeq" id="WP_115151620.1">
    <property type="nucleotide sequence ID" value="NZ_UGPP01000001.1"/>
</dbReference>
<gene>
    <name evidence="1" type="ORF">NCTC10571_01416</name>
</gene>
<sequence>MKNINETKTINNISEGDAATMKNLYVFNNQHYFEKNSAIFLKREGKSYNILEITADFKNNNKENKMLLGHFSCRIVSQAWNRMSHNLRIQNEYVITQFGDATWNKKKTDTNIGGWDIVNRKMNHVKRFTFDEIQLKIVGKNSAIQMMNAHAILIYGAGTANMRIVLHTSTKDGNEHFIRIDDRPAHETKNGFKTYKTLSVMKAKYFVDENNKYKLGILVYPLGKSLVKDENGETIGFQSSSASQMKAYTLTIPEASNVKRLKERFYEDTNGTYKSIFNKRKELSLKKIAGLANRLSLAKPSTGLWDSKKFHLKAVAVYMGKFADKEGNEWMDGEHLGAAESLAQAINAEQPNKYAVTSDSLIGVHAQNRPFAGFKTKARFVQAKEIKYLVKNMKKEIVVLYKDKITEDIQDNFDLGVKYGEGIYADKIVIVCDKDYDPFDNDNIIDAFVDLNGLKISWDLKTDSNWHILKFSHADKLADDGGKTSNQLIQSMITADAEGTITWLTDKLVQQEVSRRNSIDDSKVKNISGDSFNNLSLDVATIAMQIAPNYVKTKDQYLFRSFADNFIKGSVNRVSNCTVPLSGAYLMVSPDIATFYNDLKILGIVEENGKKYVEVLCPHAERLGIKYFVCIKYPKMHTQEFMLCKVVSIEEYCNRVDKLNLPLIEKEFIKTNACHSSEGILVIPSIELLKNQMAGLDFDSDSAQCFYDKFVVDTISKLDMLAVKIKAPTNTMSKHMYSSTLGMGMLAKYSMNEDMKNVGQVTVMNEVFIELARLLKNGNDNEKENAFNAFYTIFGFNGDGYETYDSGSRLDKDFEDFDGVYAPINFSKEGLKYTTVSIEYAENVIYAACHMRPSIANAIKVLDTLQSIERMYQELTIDSVKNAYNFIIPYEVSPYAQLKSREEIDFKILWNDTEQKFKYVIDLDDTGFIDKKNNASTLMIKDIIQHARIAGFNEIKKSAEKLLSIKQEVDPLVINLISSALSDPIKKEVSDAIYSQRKIFGDINNLKIKELNSIKDDDSSSKQFINDKYNELFKVLANNIRIIFKEAGIVDNDDKMSCLFAAVAKENIENGEINFDASATNYIAKLLPEEYILFILDHYAETCMTKDKVLSYENCKDGDKIIFTNGTGVNKEGGKVITDASLNGEFIFRKELIIKRCYKNKVIHSFSNKNLNYYGDIKNSFKTKYSYDKVIGEKVWIEKPIKDFIQIPEVDLSQRLFITNDYKSDSENVLQSDIDELCVSAEVMLSASGKTGNGTINSIIDKTGRATRIGRIKVSNSKLERKLYHNFRGTISLTVSGSVKNEGKRNAHICVGILSNVKEASQEEIKFVQENNVQIDSNVIESKVEAKSKLLQSMENKLNNQNIVDEKNKNVKKETISKPSTLMRKMMDSLLEKEKPQAKESTLLKDLKSACGSLFND</sequence>
<dbReference type="Proteomes" id="UP000255234">
    <property type="component" value="Unassembled WGS sequence"/>
</dbReference>
<protein>
    <submittedName>
        <fullName evidence="1">Uncharacterized protein</fullName>
    </submittedName>
</protein>
<accession>A0A378NS93</accession>
<evidence type="ECO:0000313" key="1">
    <source>
        <dbReference type="EMBL" id="STY71260.1"/>
    </source>
</evidence>
<reference evidence="1 2" key="1">
    <citation type="submission" date="2018-06" db="EMBL/GenBank/DDBJ databases">
        <authorList>
            <consortium name="Pathogen Informatics"/>
            <person name="Doyle S."/>
        </authorList>
    </citation>
    <scope>NUCLEOTIDE SEQUENCE [LARGE SCALE GENOMIC DNA]</scope>
    <source>
        <strain evidence="1 2">NCTC10571</strain>
    </source>
</reference>